<protein>
    <submittedName>
        <fullName evidence="1">Uncharacterized protein</fullName>
    </submittedName>
</protein>
<organism evidence="1">
    <name type="scientific">marine sediment metagenome</name>
    <dbReference type="NCBI Taxonomy" id="412755"/>
    <lineage>
        <taxon>unclassified sequences</taxon>
        <taxon>metagenomes</taxon>
        <taxon>ecological metagenomes</taxon>
    </lineage>
</organism>
<comment type="caution">
    <text evidence="1">The sequence shown here is derived from an EMBL/GenBank/DDBJ whole genome shotgun (WGS) entry which is preliminary data.</text>
</comment>
<dbReference type="EMBL" id="LAZR01037692">
    <property type="protein sequence ID" value="KKL21545.1"/>
    <property type="molecule type" value="Genomic_DNA"/>
</dbReference>
<gene>
    <name evidence="1" type="ORF">LCGC14_2444380</name>
</gene>
<evidence type="ECO:0000313" key="1">
    <source>
        <dbReference type="EMBL" id="KKL21545.1"/>
    </source>
</evidence>
<dbReference type="AlphaFoldDB" id="A0A0F9BI79"/>
<proteinExistence type="predicted"/>
<reference evidence="1" key="1">
    <citation type="journal article" date="2015" name="Nature">
        <title>Complex archaea that bridge the gap between prokaryotes and eukaryotes.</title>
        <authorList>
            <person name="Spang A."/>
            <person name="Saw J.H."/>
            <person name="Jorgensen S.L."/>
            <person name="Zaremba-Niedzwiedzka K."/>
            <person name="Martijn J."/>
            <person name="Lind A.E."/>
            <person name="van Eijk R."/>
            <person name="Schleper C."/>
            <person name="Guy L."/>
            <person name="Ettema T.J."/>
        </authorList>
    </citation>
    <scope>NUCLEOTIDE SEQUENCE</scope>
</reference>
<sequence length="52" mass="6036">MDLSKSAENTLKVYANACNFHGKNYHFRSLKQTLDVKEKVYMIARSLSTINR</sequence>
<accession>A0A0F9BI79</accession>
<name>A0A0F9BI79_9ZZZZ</name>